<reference evidence="2" key="1">
    <citation type="journal article" date="2019" name="PLoS Negl. Trop. Dis.">
        <title>Revisiting the worldwide diversity of Leptospira species in the environment.</title>
        <authorList>
            <person name="Vincent A.T."/>
            <person name="Schiettekatte O."/>
            <person name="Bourhy P."/>
            <person name="Veyrier F.J."/>
            <person name="Picardeau M."/>
        </authorList>
    </citation>
    <scope>NUCLEOTIDE SEQUENCE [LARGE SCALE GENOMIC DNA]</scope>
    <source>
        <strain evidence="2">201800287</strain>
    </source>
</reference>
<feature type="transmembrane region" description="Helical" evidence="1">
    <location>
        <begin position="83"/>
        <end position="100"/>
    </location>
</feature>
<dbReference type="Proteomes" id="UP000298009">
    <property type="component" value="Unassembled WGS sequence"/>
</dbReference>
<gene>
    <name evidence="2" type="ORF">EHQ24_17835</name>
</gene>
<proteinExistence type="predicted"/>
<name>A0A4R9HZN5_9LEPT</name>
<keyword evidence="1" id="KW-0472">Membrane</keyword>
<dbReference type="OrthoDB" id="1814621at2"/>
<keyword evidence="1" id="KW-1133">Transmembrane helix</keyword>
<keyword evidence="1" id="KW-0812">Transmembrane</keyword>
<feature type="transmembrane region" description="Helical" evidence="1">
    <location>
        <begin position="349"/>
        <end position="369"/>
    </location>
</feature>
<organism evidence="2 3">
    <name type="scientific">Leptospira noumeaensis</name>
    <dbReference type="NCBI Taxonomy" id="2484964"/>
    <lineage>
        <taxon>Bacteria</taxon>
        <taxon>Pseudomonadati</taxon>
        <taxon>Spirochaetota</taxon>
        <taxon>Spirochaetia</taxon>
        <taxon>Leptospirales</taxon>
        <taxon>Leptospiraceae</taxon>
        <taxon>Leptospira</taxon>
    </lineage>
</organism>
<feature type="transmembrane region" description="Helical" evidence="1">
    <location>
        <begin position="132"/>
        <end position="147"/>
    </location>
</feature>
<dbReference type="RefSeq" id="WP_135602941.1">
    <property type="nucleotide sequence ID" value="NZ_RQFK01000033.1"/>
</dbReference>
<evidence type="ECO:0000256" key="1">
    <source>
        <dbReference type="SAM" id="Phobius"/>
    </source>
</evidence>
<dbReference type="AlphaFoldDB" id="A0A4R9HZN5"/>
<evidence type="ECO:0008006" key="4">
    <source>
        <dbReference type="Google" id="ProtNLM"/>
    </source>
</evidence>
<feature type="transmembrane region" description="Helical" evidence="1">
    <location>
        <begin position="381"/>
        <end position="397"/>
    </location>
</feature>
<sequence length="511" mass="60329">MNITDLKDSFTKTKVLILKKPETQVLVFFLTFVLLYFFVNLSNFLGEYYFVTDLAANDFQIMEILSGRIAYGPYSRFQFNHPGPVYFYFLAFAEKLFFFFDSAYARYVFFTYLLNCFCIGFVFYQLTKIFKSPWAAVFLWISSFFVWKSLGFGFLFETWTPFVMICPFLVFIYSVANLSERKWWYLPVFLFTGSFLFQINIMGAVPFGTGFLFVFYYLFKERKKYQWNVKELKFPILVSVLVLFLVWLPVLIDFFQNFPGNISSVLRYLLKGGGNKKPVEVFSFLKTMLDSIFPLPYAGFFYGIIILLPFWKPTGLNDFGLRLRNFSFVYTVVILLTLFRMKGPIVPHLYWHFDSVIAIQIFLVLMVFFQKQMDVEWKPKQLVWFVLLISFSVFLYGKEPAKDRNLSVKEWTNAIHDLDDRFVLHWDSNPKDFSQGNLVLGVASTLNREGKKVCFTDPWLFLVPRTYHCSPEDLKTSTFIQFETKDESTPVLVREENQIRYLNSSVKIQKN</sequence>
<protein>
    <recommendedName>
        <fullName evidence="4">Glycosyltransferase RgtA/B/C/D-like domain-containing protein</fullName>
    </recommendedName>
</protein>
<dbReference type="EMBL" id="RQFK01000033">
    <property type="protein sequence ID" value="TGK78410.1"/>
    <property type="molecule type" value="Genomic_DNA"/>
</dbReference>
<feature type="transmembrane region" description="Helical" evidence="1">
    <location>
        <begin position="231"/>
        <end position="252"/>
    </location>
</feature>
<feature type="transmembrane region" description="Helical" evidence="1">
    <location>
        <begin position="323"/>
        <end position="343"/>
    </location>
</feature>
<feature type="transmembrane region" description="Helical" evidence="1">
    <location>
        <begin position="107"/>
        <end position="126"/>
    </location>
</feature>
<feature type="transmembrane region" description="Helical" evidence="1">
    <location>
        <begin position="154"/>
        <end position="175"/>
    </location>
</feature>
<keyword evidence="3" id="KW-1185">Reference proteome</keyword>
<feature type="transmembrane region" description="Helical" evidence="1">
    <location>
        <begin position="195"/>
        <end position="219"/>
    </location>
</feature>
<feature type="transmembrane region" description="Helical" evidence="1">
    <location>
        <begin position="21"/>
        <end position="39"/>
    </location>
</feature>
<feature type="transmembrane region" description="Helical" evidence="1">
    <location>
        <begin position="292"/>
        <end position="311"/>
    </location>
</feature>
<accession>A0A4R9HZN5</accession>
<comment type="caution">
    <text evidence="2">The sequence shown here is derived from an EMBL/GenBank/DDBJ whole genome shotgun (WGS) entry which is preliminary data.</text>
</comment>
<evidence type="ECO:0000313" key="3">
    <source>
        <dbReference type="Proteomes" id="UP000298009"/>
    </source>
</evidence>
<evidence type="ECO:0000313" key="2">
    <source>
        <dbReference type="EMBL" id="TGK78410.1"/>
    </source>
</evidence>